<dbReference type="GO" id="GO:0004523">
    <property type="term" value="F:RNA-DNA hybrid ribonuclease activity"/>
    <property type="evidence" value="ECO:0007669"/>
    <property type="project" value="UniProtKB-EC"/>
</dbReference>
<comment type="cofactor">
    <cofactor evidence="2">
        <name>Mg(2+)</name>
        <dbReference type="ChEBI" id="CHEBI:18420"/>
    </cofactor>
</comment>
<keyword evidence="8 14" id="KW-0963">Cytoplasm</keyword>
<evidence type="ECO:0000256" key="11">
    <source>
        <dbReference type="ARBA" id="ARBA00022759"/>
    </source>
</evidence>
<dbReference type="HAMAP" id="MF_00052_B">
    <property type="entry name" value="RNase_HII_B"/>
    <property type="match status" value="1"/>
</dbReference>
<reference evidence="19" key="1">
    <citation type="submission" date="2023-08" db="EMBL/GenBank/DDBJ databases">
        <title>Rhodospirillaceae gen. nov., a novel taxon isolated from the Yangtze River Yuezi River estuary sludge.</title>
        <authorList>
            <person name="Ruan L."/>
        </authorList>
    </citation>
    <scope>NUCLEOTIDE SEQUENCE [LARGE SCALE GENOMIC DNA]</scope>
    <source>
        <strain evidence="19">R-7</strain>
    </source>
</reference>
<comment type="cofactor">
    <cofactor evidence="14 15">
        <name>Mn(2+)</name>
        <dbReference type="ChEBI" id="CHEBI:29035"/>
    </cofactor>
    <cofactor evidence="14 15">
        <name>Mg(2+)</name>
        <dbReference type="ChEBI" id="CHEBI:18420"/>
    </cofactor>
    <text evidence="14 15">Manganese or magnesium. Binds 1 divalent metal ion per monomer in the absence of substrate. May bind a second metal ion after substrate binding.</text>
</comment>
<evidence type="ECO:0000256" key="16">
    <source>
        <dbReference type="RuleBase" id="RU003515"/>
    </source>
</evidence>
<dbReference type="PROSITE" id="PS51975">
    <property type="entry name" value="RNASE_H_2"/>
    <property type="match status" value="1"/>
</dbReference>
<dbReference type="Pfam" id="PF01351">
    <property type="entry name" value="RNase_HII"/>
    <property type="match status" value="1"/>
</dbReference>
<keyword evidence="11 14" id="KW-0255">Endonuclease</keyword>
<organism evidence="18 19">
    <name type="scientific">Dongia sedimenti</name>
    <dbReference type="NCBI Taxonomy" id="3064282"/>
    <lineage>
        <taxon>Bacteria</taxon>
        <taxon>Pseudomonadati</taxon>
        <taxon>Pseudomonadota</taxon>
        <taxon>Alphaproteobacteria</taxon>
        <taxon>Rhodospirillales</taxon>
        <taxon>Dongiaceae</taxon>
        <taxon>Dongia</taxon>
    </lineage>
</organism>
<evidence type="ECO:0000313" key="19">
    <source>
        <dbReference type="Proteomes" id="UP001230156"/>
    </source>
</evidence>
<evidence type="ECO:0000256" key="8">
    <source>
        <dbReference type="ARBA" id="ARBA00022490"/>
    </source>
</evidence>
<dbReference type="EC" id="3.1.26.4" evidence="6 14"/>
<dbReference type="InterPro" id="IPR001352">
    <property type="entry name" value="RNase_HII/HIII"/>
</dbReference>
<keyword evidence="19" id="KW-1185">Reference proteome</keyword>
<comment type="function">
    <text evidence="3 14 16">Endonuclease that specifically degrades the RNA of RNA-DNA hybrids.</text>
</comment>
<dbReference type="RefSeq" id="WP_379954367.1">
    <property type="nucleotide sequence ID" value="NZ_JAUYVI010000002.1"/>
</dbReference>
<evidence type="ECO:0000259" key="17">
    <source>
        <dbReference type="PROSITE" id="PS51975"/>
    </source>
</evidence>
<keyword evidence="9 14" id="KW-0540">Nuclease</keyword>
<dbReference type="CDD" id="cd07182">
    <property type="entry name" value="RNase_HII_bacteria_HII_like"/>
    <property type="match status" value="1"/>
</dbReference>
<evidence type="ECO:0000256" key="3">
    <source>
        <dbReference type="ARBA" id="ARBA00004065"/>
    </source>
</evidence>
<dbReference type="Gene3D" id="3.30.420.10">
    <property type="entry name" value="Ribonuclease H-like superfamily/Ribonuclease H"/>
    <property type="match status" value="1"/>
</dbReference>
<evidence type="ECO:0000256" key="12">
    <source>
        <dbReference type="ARBA" id="ARBA00022801"/>
    </source>
</evidence>
<feature type="domain" description="RNase H type-2" evidence="17">
    <location>
        <begin position="16"/>
        <end position="206"/>
    </location>
</feature>
<evidence type="ECO:0000256" key="5">
    <source>
        <dbReference type="ARBA" id="ARBA00007383"/>
    </source>
</evidence>
<dbReference type="InterPro" id="IPR022898">
    <property type="entry name" value="RNase_HII"/>
</dbReference>
<dbReference type="SUPFAM" id="SSF53098">
    <property type="entry name" value="Ribonuclease H-like"/>
    <property type="match status" value="1"/>
</dbReference>
<dbReference type="NCBIfam" id="NF000595">
    <property type="entry name" value="PRK00015.1-3"/>
    <property type="match status" value="1"/>
</dbReference>
<proteinExistence type="inferred from homology"/>
<dbReference type="PANTHER" id="PTHR10954">
    <property type="entry name" value="RIBONUCLEASE H2 SUBUNIT A"/>
    <property type="match status" value="1"/>
</dbReference>
<evidence type="ECO:0000256" key="6">
    <source>
        <dbReference type="ARBA" id="ARBA00012180"/>
    </source>
</evidence>
<accession>A0ABU0YJN6</accession>
<dbReference type="InterPro" id="IPR024567">
    <property type="entry name" value="RNase_HII/HIII_dom"/>
</dbReference>
<comment type="caution">
    <text evidence="18">The sequence shown here is derived from an EMBL/GenBank/DDBJ whole genome shotgun (WGS) entry which is preliminary data.</text>
</comment>
<feature type="binding site" evidence="14 15">
    <location>
        <position position="116"/>
    </location>
    <ligand>
        <name>a divalent metal cation</name>
        <dbReference type="ChEBI" id="CHEBI:60240"/>
    </ligand>
</feature>
<sequence length="206" mass="22611">MPHWKHEIEAGIKNGVIVCGVDEVGRGPLAGPVVACAVCLPVDMPRKVTRRLKDSKQIEREEREELAQILRETVAFGVGQADVEEIDRINILRASHLAMLRAYEGLPSRPGYALVDGNQPPNLPCPVTCIIGGDGISLSIAAASIIAKVARDQIMRELAVAHPVYGWETNVGYSTRDHLTALKAHGPTPYHRRSFRPVYELQLPLD</sequence>
<dbReference type="PANTHER" id="PTHR10954:SF18">
    <property type="entry name" value="RIBONUCLEASE HII"/>
    <property type="match status" value="1"/>
</dbReference>
<evidence type="ECO:0000256" key="15">
    <source>
        <dbReference type="PROSITE-ProRule" id="PRU01319"/>
    </source>
</evidence>
<feature type="binding site" evidence="14 15">
    <location>
        <position position="23"/>
    </location>
    <ligand>
        <name>a divalent metal cation</name>
        <dbReference type="ChEBI" id="CHEBI:60240"/>
    </ligand>
</feature>
<comment type="catalytic activity">
    <reaction evidence="1 14 15 16">
        <text>Endonucleolytic cleavage to 5'-phosphomonoester.</text>
        <dbReference type="EC" id="3.1.26.4"/>
    </reaction>
</comment>
<protein>
    <recommendedName>
        <fullName evidence="7 14">Ribonuclease HII</fullName>
        <shortName evidence="14">RNase HII</shortName>
        <ecNumber evidence="6 14">3.1.26.4</ecNumber>
    </recommendedName>
</protein>
<evidence type="ECO:0000256" key="7">
    <source>
        <dbReference type="ARBA" id="ARBA00019179"/>
    </source>
</evidence>
<evidence type="ECO:0000256" key="13">
    <source>
        <dbReference type="ARBA" id="ARBA00023211"/>
    </source>
</evidence>
<evidence type="ECO:0000256" key="14">
    <source>
        <dbReference type="HAMAP-Rule" id="MF_00052"/>
    </source>
</evidence>
<evidence type="ECO:0000256" key="4">
    <source>
        <dbReference type="ARBA" id="ARBA00004496"/>
    </source>
</evidence>
<comment type="similarity">
    <text evidence="5 14 16">Belongs to the RNase HII family.</text>
</comment>
<evidence type="ECO:0000256" key="9">
    <source>
        <dbReference type="ARBA" id="ARBA00022722"/>
    </source>
</evidence>
<dbReference type="InterPro" id="IPR012337">
    <property type="entry name" value="RNaseH-like_sf"/>
</dbReference>
<evidence type="ECO:0000256" key="10">
    <source>
        <dbReference type="ARBA" id="ARBA00022723"/>
    </source>
</evidence>
<evidence type="ECO:0000313" key="18">
    <source>
        <dbReference type="EMBL" id="MDQ7246953.1"/>
    </source>
</evidence>
<evidence type="ECO:0000256" key="1">
    <source>
        <dbReference type="ARBA" id="ARBA00000077"/>
    </source>
</evidence>
<keyword evidence="10 14" id="KW-0479">Metal-binding</keyword>
<dbReference type="EMBL" id="JAUYVI010000002">
    <property type="protein sequence ID" value="MDQ7246953.1"/>
    <property type="molecule type" value="Genomic_DNA"/>
</dbReference>
<feature type="binding site" evidence="14 15">
    <location>
        <position position="22"/>
    </location>
    <ligand>
        <name>a divalent metal cation</name>
        <dbReference type="ChEBI" id="CHEBI:60240"/>
    </ligand>
</feature>
<keyword evidence="13 14" id="KW-0464">Manganese</keyword>
<evidence type="ECO:0000256" key="2">
    <source>
        <dbReference type="ARBA" id="ARBA00001946"/>
    </source>
</evidence>
<keyword evidence="12 14" id="KW-0378">Hydrolase</keyword>
<name>A0ABU0YJN6_9PROT</name>
<comment type="subcellular location">
    <subcellularLocation>
        <location evidence="4 14">Cytoplasm</location>
    </subcellularLocation>
</comment>
<gene>
    <name evidence="14" type="primary">rnhB</name>
    <name evidence="18" type="ORF">Q8A70_04725</name>
</gene>
<dbReference type="Proteomes" id="UP001230156">
    <property type="component" value="Unassembled WGS sequence"/>
</dbReference>
<dbReference type="InterPro" id="IPR036397">
    <property type="entry name" value="RNaseH_sf"/>
</dbReference>